<protein>
    <submittedName>
        <fullName evidence="1">Uncharacterized protein</fullName>
    </submittedName>
</protein>
<proteinExistence type="predicted"/>
<accession>A0A538UCS0</accession>
<name>A0A538UCS0_UNCEI</name>
<comment type="caution">
    <text evidence="1">The sequence shown here is derived from an EMBL/GenBank/DDBJ whole genome shotgun (WGS) entry which is preliminary data.</text>
</comment>
<dbReference type="AlphaFoldDB" id="A0A538UCS0"/>
<dbReference type="Proteomes" id="UP000319771">
    <property type="component" value="Unassembled WGS sequence"/>
</dbReference>
<organism evidence="1 2">
    <name type="scientific">Eiseniibacteriota bacterium</name>
    <dbReference type="NCBI Taxonomy" id="2212470"/>
    <lineage>
        <taxon>Bacteria</taxon>
        <taxon>Candidatus Eiseniibacteriota</taxon>
    </lineage>
</organism>
<evidence type="ECO:0000313" key="2">
    <source>
        <dbReference type="Proteomes" id="UP000319771"/>
    </source>
</evidence>
<gene>
    <name evidence="1" type="ORF">E6K81_03430</name>
</gene>
<reference evidence="1 2" key="1">
    <citation type="journal article" date="2019" name="Nat. Microbiol.">
        <title>Mediterranean grassland soil C-N compound turnover is dependent on rainfall and depth, and is mediated by genomically divergent microorganisms.</title>
        <authorList>
            <person name="Diamond S."/>
            <person name="Andeer P.F."/>
            <person name="Li Z."/>
            <person name="Crits-Christoph A."/>
            <person name="Burstein D."/>
            <person name="Anantharaman K."/>
            <person name="Lane K.R."/>
            <person name="Thomas B.C."/>
            <person name="Pan C."/>
            <person name="Northen T.R."/>
            <person name="Banfield J.F."/>
        </authorList>
    </citation>
    <scope>NUCLEOTIDE SEQUENCE [LARGE SCALE GENOMIC DNA]</scope>
    <source>
        <strain evidence="1">WS_11</strain>
    </source>
</reference>
<dbReference type="EMBL" id="VBPB01000050">
    <property type="protein sequence ID" value="TMQ73695.1"/>
    <property type="molecule type" value="Genomic_DNA"/>
</dbReference>
<evidence type="ECO:0000313" key="1">
    <source>
        <dbReference type="EMBL" id="TMQ73695.1"/>
    </source>
</evidence>
<sequence length="263" mass="28757">MSDQVRSIQTDAGEITVRGLAPKTLQALGTLFPRVGWIEDQGCRLLALLPIHGPRVLQGFRTGYGWYPPNEREAVENLLPMKRLMIIEAAAAFRSRGFQGVLMPAACLTGTPGWHCQLGELLFLRSRGPLARSLVHGDPIRGYEDVFGPGATDVLLSFVGEMCTACKASLNWKIVVDDLEPCPANWSGAHWRADIVLVNDEVVVIRPKLTPDDPLLPVLVGAGITEIQHVPSVLVMHTSEAAMARRSRRRCSAWLGGNHVITT</sequence>